<evidence type="ECO:0000313" key="2">
    <source>
        <dbReference type="EMBL" id="KAF5185858.1"/>
    </source>
</evidence>
<reference evidence="2 3" key="1">
    <citation type="submission" date="2020-06" db="EMBL/GenBank/DDBJ databases">
        <title>Transcriptomic and genomic resources for Thalictrum thalictroides and T. hernandezii: Facilitating candidate gene discovery in an emerging model plant lineage.</title>
        <authorList>
            <person name="Arias T."/>
            <person name="Riano-Pachon D.M."/>
            <person name="Di Stilio V.S."/>
        </authorList>
    </citation>
    <scope>NUCLEOTIDE SEQUENCE [LARGE SCALE GENOMIC DNA]</scope>
    <source>
        <strain evidence="3">cv. WT478/WT964</strain>
        <tissue evidence="2">Leaves</tissue>
    </source>
</reference>
<gene>
    <name evidence="2" type="ORF">FRX31_024556</name>
</gene>
<dbReference type="AlphaFoldDB" id="A0A7J6VMK9"/>
<organism evidence="2 3">
    <name type="scientific">Thalictrum thalictroides</name>
    <name type="common">Rue-anemone</name>
    <name type="synonym">Anemone thalictroides</name>
    <dbReference type="NCBI Taxonomy" id="46969"/>
    <lineage>
        <taxon>Eukaryota</taxon>
        <taxon>Viridiplantae</taxon>
        <taxon>Streptophyta</taxon>
        <taxon>Embryophyta</taxon>
        <taxon>Tracheophyta</taxon>
        <taxon>Spermatophyta</taxon>
        <taxon>Magnoliopsida</taxon>
        <taxon>Ranunculales</taxon>
        <taxon>Ranunculaceae</taxon>
        <taxon>Thalictroideae</taxon>
        <taxon>Thalictrum</taxon>
    </lineage>
</organism>
<accession>A0A7J6VMK9</accession>
<name>A0A7J6VMK9_THATH</name>
<protein>
    <submittedName>
        <fullName evidence="2">Uncharacterized protein</fullName>
    </submittedName>
</protein>
<feature type="compositionally biased region" description="Polar residues" evidence="1">
    <location>
        <begin position="49"/>
        <end position="60"/>
    </location>
</feature>
<feature type="region of interest" description="Disordered" evidence="1">
    <location>
        <begin position="31"/>
        <end position="60"/>
    </location>
</feature>
<keyword evidence="3" id="KW-1185">Reference proteome</keyword>
<evidence type="ECO:0000256" key="1">
    <source>
        <dbReference type="SAM" id="MobiDB-lite"/>
    </source>
</evidence>
<dbReference type="EMBL" id="JABWDY010030113">
    <property type="protein sequence ID" value="KAF5185858.1"/>
    <property type="molecule type" value="Genomic_DNA"/>
</dbReference>
<proteinExistence type="predicted"/>
<comment type="caution">
    <text evidence="2">The sequence shown here is derived from an EMBL/GenBank/DDBJ whole genome shotgun (WGS) entry which is preliminary data.</text>
</comment>
<dbReference type="Proteomes" id="UP000554482">
    <property type="component" value="Unassembled WGS sequence"/>
</dbReference>
<sequence>MMKNILPGRQVGRRRFKRLLLYCNIVAETKLPRSGKASKEKPLQASAERPQTTTHMDNQN</sequence>
<evidence type="ECO:0000313" key="3">
    <source>
        <dbReference type="Proteomes" id="UP000554482"/>
    </source>
</evidence>